<dbReference type="GO" id="GO:0140359">
    <property type="term" value="F:ABC-type transporter activity"/>
    <property type="evidence" value="ECO:0007669"/>
    <property type="project" value="InterPro"/>
</dbReference>
<feature type="transmembrane region" description="Helical" evidence="5">
    <location>
        <begin position="172"/>
        <end position="192"/>
    </location>
</feature>
<dbReference type="KEGG" id="prv:G7070_07445"/>
<feature type="domain" description="ABC-2 type transporter transmembrane" evidence="6">
    <location>
        <begin position="23"/>
        <end position="386"/>
    </location>
</feature>
<dbReference type="EMBL" id="CP049865">
    <property type="protein sequence ID" value="QIK72135.1"/>
    <property type="molecule type" value="Genomic_DNA"/>
</dbReference>
<evidence type="ECO:0000259" key="6">
    <source>
        <dbReference type="Pfam" id="PF12698"/>
    </source>
</evidence>
<evidence type="ECO:0000256" key="3">
    <source>
        <dbReference type="ARBA" id="ARBA00022989"/>
    </source>
</evidence>
<dbReference type="AlphaFoldDB" id="A0A6G7Y5P9"/>
<feature type="transmembrane region" description="Helical" evidence="5">
    <location>
        <begin position="277"/>
        <end position="299"/>
    </location>
</feature>
<feature type="transmembrane region" description="Helical" evidence="5">
    <location>
        <begin position="311"/>
        <end position="331"/>
    </location>
</feature>
<name>A0A6G7Y5P9_9ACTN</name>
<feature type="transmembrane region" description="Helical" evidence="5">
    <location>
        <begin position="367"/>
        <end position="389"/>
    </location>
</feature>
<dbReference type="InterPro" id="IPR013525">
    <property type="entry name" value="ABC2_TM"/>
</dbReference>
<feature type="transmembrane region" description="Helical" evidence="5">
    <location>
        <begin position="22"/>
        <end position="43"/>
    </location>
</feature>
<proteinExistence type="predicted"/>
<dbReference type="PANTHER" id="PTHR43471:SF3">
    <property type="entry name" value="ABC TRANSPORTER PERMEASE PROTEIN NATB"/>
    <property type="match status" value="1"/>
</dbReference>
<protein>
    <submittedName>
        <fullName evidence="7">ABC transporter permease</fullName>
    </submittedName>
</protein>
<dbReference type="PANTHER" id="PTHR43471">
    <property type="entry name" value="ABC TRANSPORTER PERMEASE"/>
    <property type="match status" value="1"/>
</dbReference>
<feature type="transmembrane region" description="Helical" evidence="5">
    <location>
        <begin position="220"/>
        <end position="248"/>
    </location>
</feature>
<evidence type="ECO:0000256" key="1">
    <source>
        <dbReference type="ARBA" id="ARBA00004141"/>
    </source>
</evidence>
<dbReference type="RefSeq" id="WP_166233200.1">
    <property type="nucleotide sequence ID" value="NZ_CP049865.1"/>
</dbReference>
<dbReference type="GO" id="GO:0016020">
    <property type="term" value="C:membrane"/>
    <property type="evidence" value="ECO:0007669"/>
    <property type="project" value="UniProtKB-SubCell"/>
</dbReference>
<evidence type="ECO:0000313" key="8">
    <source>
        <dbReference type="Proteomes" id="UP000501058"/>
    </source>
</evidence>
<organism evidence="7 8">
    <name type="scientific">Propioniciclava coleopterorum</name>
    <dbReference type="NCBI Taxonomy" id="2714937"/>
    <lineage>
        <taxon>Bacteria</taxon>
        <taxon>Bacillati</taxon>
        <taxon>Actinomycetota</taxon>
        <taxon>Actinomycetes</taxon>
        <taxon>Propionibacteriales</taxon>
        <taxon>Propionibacteriaceae</taxon>
        <taxon>Propioniciclava</taxon>
    </lineage>
</organism>
<keyword evidence="4 5" id="KW-0472">Membrane</keyword>
<dbReference type="Proteomes" id="UP000501058">
    <property type="component" value="Chromosome"/>
</dbReference>
<evidence type="ECO:0000256" key="5">
    <source>
        <dbReference type="SAM" id="Phobius"/>
    </source>
</evidence>
<evidence type="ECO:0000256" key="2">
    <source>
        <dbReference type="ARBA" id="ARBA00022692"/>
    </source>
</evidence>
<evidence type="ECO:0000256" key="4">
    <source>
        <dbReference type="ARBA" id="ARBA00023136"/>
    </source>
</evidence>
<dbReference type="Pfam" id="PF12698">
    <property type="entry name" value="ABC2_membrane_3"/>
    <property type="match status" value="1"/>
</dbReference>
<keyword evidence="3 5" id="KW-1133">Transmembrane helix</keyword>
<evidence type="ECO:0000313" key="7">
    <source>
        <dbReference type="EMBL" id="QIK72135.1"/>
    </source>
</evidence>
<sequence length="415" mass="43104">MNAHNFGTVLAFELRRTLLRPVYWLTTLSVPVLMIAIMALTIFSNSSAASQAESAAEGVTFAYADASGIIVPEVAARLGGTPAPDPAAAAQAVRDGSSDAFISVPADPTAEPVSVVARDDGLFNSGHWGALGERLVQESAAARIGDPRLASLTRSVPVTLELWKDGRLSPGVAGAILPGFFLVLLYAAILMLGQQMLNITVEEKENRVTEMILTTIKPSVLILAKVVAVIIAGVVQVAVFMIPALVWLGVTGGAGIPSGPSGAGAALPSTLVVDPGAIAIAALLFVGGFSLFTALLVTVGAMMPTVKDASSAFAAVILLMFLPLYMLQVIASDPSAVVTQVLTYFPITAPITAQIRNATGTLSLPEALIAIVVLYVSAGVLLWLAVRLFGQGSISYNSRLRFSALRDAVRGRKTA</sequence>
<keyword evidence="2 5" id="KW-0812">Transmembrane</keyword>
<gene>
    <name evidence="7" type="ORF">G7070_07445</name>
</gene>
<reference evidence="7 8" key="1">
    <citation type="submission" date="2020-03" db="EMBL/GenBank/DDBJ databases">
        <title>Propioniciclava sp. nov., isolated from Hydrophilus acuminatus.</title>
        <authorList>
            <person name="Hyun D.-W."/>
            <person name="Bae J.-W."/>
        </authorList>
    </citation>
    <scope>NUCLEOTIDE SEQUENCE [LARGE SCALE GENOMIC DNA]</scope>
    <source>
        <strain evidence="7 8">HDW11</strain>
    </source>
</reference>
<comment type="subcellular location">
    <subcellularLocation>
        <location evidence="1">Membrane</location>
        <topology evidence="1">Multi-pass membrane protein</topology>
    </subcellularLocation>
</comment>
<keyword evidence="8" id="KW-1185">Reference proteome</keyword>
<accession>A0A6G7Y5P9</accession>